<accession>A0A2R6B057</accession>
<dbReference type="Proteomes" id="UP000240838">
    <property type="component" value="Unassembled WGS sequence"/>
</dbReference>
<evidence type="ECO:0008006" key="3">
    <source>
        <dbReference type="Google" id="ProtNLM"/>
    </source>
</evidence>
<evidence type="ECO:0000313" key="1">
    <source>
        <dbReference type="EMBL" id="PSN91963.1"/>
    </source>
</evidence>
<reference evidence="1 2" key="1">
    <citation type="submission" date="2017-04" db="EMBL/GenBank/DDBJ databases">
        <title>Novel microbial lineages endemic to geothermal iron-oxide mats fill important gaps in the evolutionary history of Archaea.</title>
        <authorList>
            <person name="Jay Z.J."/>
            <person name="Beam J.P."/>
            <person name="Dlakic M."/>
            <person name="Rusch D.B."/>
            <person name="Kozubal M.A."/>
            <person name="Inskeep W.P."/>
        </authorList>
    </citation>
    <scope>NUCLEOTIDE SEQUENCE [LARGE SCALE GENOMIC DNA]</scope>
    <source>
        <strain evidence="1">OSP_B</strain>
    </source>
</reference>
<dbReference type="AlphaFoldDB" id="A0A2R6B057"/>
<dbReference type="EMBL" id="NEXA01000126">
    <property type="protein sequence ID" value="PSN91963.1"/>
    <property type="molecule type" value="Genomic_DNA"/>
</dbReference>
<organism evidence="1 2">
    <name type="scientific">Candidatus Marsarchaeota G1 archaeon OSP_B</name>
    <dbReference type="NCBI Taxonomy" id="1978153"/>
    <lineage>
        <taxon>Archaea</taxon>
        <taxon>Candidatus Marsarchaeota</taxon>
        <taxon>Candidatus Marsarchaeota group 1</taxon>
    </lineage>
</organism>
<protein>
    <recommendedName>
        <fullName evidence="3">Antitoxin SocA-like Panacea domain-containing protein</fullName>
    </recommendedName>
</protein>
<name>A0A2R6B057_9ARCH</name>
<sequence length="178" mass="20630">MRTLDIFSLGDIVEAAVHELLESGISDKLQVQKAVFLFLWLYAKKKGFDFQQIISMMGYEPYKMGPFSEQVDEIYEQVSAAVKYGKFNFNIQRKDKQILDEVKEVVAKLSPTELAFYIYFNPYIPKNIRKYFVSKSILLESFLKSAERYVQAIEKKGLIDSSQKEVILNEVKEARKTG</sequence>
<evidence type="ECO:0000313" key="2">
    <source>
        <dbReference type="Proteomes" id="UP000240838"/>
    </source>
</evidence>
<gene>
    <name evidence="1" type="ORF">B9P99_03705</name>
</gene>
<comment type="caution">
    <text evidence="1">The sequence shown here is derived from an EMBL/GenBank/DDBJ whole genome shotgun (WGS) entry which is preliminary data.</text>
</comment>
<proteinExistence type="predicted"/>